<dbReference type="SUPFAM" id="SSF48239">
    <property type="entry name" value="Terpenoid cyclases/Protein prenyltransferases"/>
    <property type="match status" value="1"/>
</dbReference>
<dbReference type="GO" id="GO:0004663">
    <property type="term" value="F:Rab geranylgeranyltransferase activity"/>
    <property type="evidence" value="ECO:0007669"/>
    <property type="project" value="UniProtKB-EC"/>
</dbReference>
<accession>A0A397DCV2</accession>
<comment type="catalytic activity">
    <reaction evidence="11">
        <text>geranylgeranyl diphosphate + L-cysteinyl-[protein] = S-geranylgeranyl-L-cysteinyl-[protein] + diphosphate</text>
        <dbReference type="Rhea" id="RHEA:21240"/>
        <dbReference type="Rhea" id="RHEA-COMP:10131"/>
        <dbReference type="Rhea" id="RHEA-COMP:11537"/>
        <dbReference type="ChEBI" id="CHEBI:29950"/>
        <dbReference type="ChEBI" id="CHEBI:33019"/>
        <dbReference type="ChEBI" id="CHEBI:57533"/>
        <dbReference type="ChEBI" id="CHEBI:86021"/>
        <dbReference type="EC" id="2.5.1.60"/>
    </reaction>
</comment>
<evidence type="ECO:0000256" key="11">
    <source>
        <dbReference type="ARBA" id="ARBA00047658"/>
    </source>
</evidence>
<evidence type="ECO:0000256" key="1">
    <source>
        <dbReference type="ARBA" id="ARBA00001947"/>
    </source>
</evidence>
<dbReference type="AlphaFoldDB" id="A0A397DCV2"/>
<dbReference type="Proteomes" id="UP000286510">
    <property type="component" value="Unassembled WGS sequence"/>
</dbReference>
<evidence type="ECO:0000313" key="17">
    <source>
        <dbReference type="Proteomes" id="UP000265716"/>
    </source>
</evidence>
<reference evidence="17 18" key="1">
    <citation type="submission" date="2018-08" db="EMBL/GenBank/DDBJ databases">
        <title>Aphanomyces genome sequencing and annotation.</title>
        <authorList>
            <person name="Minardi D."/>
            <person name="Oidtmann B."/>
            <person name="Van Der Giezen M."/>
            <person name="Studholme D.J."/>
        </authorList>
    </citation>
    <scope>NUCLEOTIDE SEQUENCE [LARGE SCALE GENOMIC DNA]</scope>
    <source>
        <strain evidence="14 18">D2</strain>
        <strain evidence="16 19">FDL457</strain>
        <strain evidence="15 17">SA</strain>
    </source>
</reference>
<dbReference type="PANTHER" id="PTHR11774:SF11">
    <property type="entry name" value="GERANYLGERANYL TRANSFERASE TYPE-2 SUBUNIT BETA"/>
    <property type="match status" value="1"/>
</dbReference>
<dbReference type="InterPro" id="IPR026873">
    <property type="entry name" value="Ptb1"/>
</dbReference>
<dbReference type="EC" id="2.5.1.60" evidence="3"/>
<dbReference type="EMBL" id="QUTD01005516">
    <property type="protein sequence ID" value="RHY61310.1"/>
    <property type="molecule type" value="Genomic_DNA"/>
</dbReference>
<evidence type="ECO:0000256" key="5">
    <source>
        <dbReference type="ARBA" id="ARBA00022679"/>
    </source>
</evidence>
<dbReference type="EMBL" id="QUTF01021195">
    <property type="protein sequence ID" value="RHY93917.1"/>
    <property type="molecule type" value="Genomic_DNA"/>
</dbReference>
<evidence type="ECO:0000256" key="7">
    <source>
        <dbReference type="ARBA" id="ARBA00022737"/>
    </source>
</evidence>
<comment type="cofactor">
    <cofactor evidence="1">
        <name>Zn(2+)</name>
        <dbReference type="ChEBI" id="CHEBI:29105"/>
    </cofactor>
</comment>
<sequence>MHSKLLEKETKSKHLLDELSSQEAKTQALERQLQLAKQKAIELAEEKKRAEAEGLKLASKERQDAQRLIEENSTKQNKLQSELRAIQARLEQQQIILQAKEREVQAAEIAKEKAKQLSLEKDRALKAVERERALREKLSEDILSHQAQTASTRLETTMSSVIREKTRETEQLQATLTDQERKTQQLEQELQRMKDQAQALAQEKEHWRRQNEAMAKSKLDMEMQVKDEAARREAAEAAAVQQHDTFFLATHLKYLANLSKQKESLESCLSEHLRVSAFYWAAGSLCALGKAHHIPDELIQWLLACQHPNGGFGGNVGHDRHLLYTCHAVLSLVMLGKEDHILAQETADFVVSLQQPDGSFVGDIHGEVDTKYTYCALSVLKILKQEHRINMDAAMAHIKTCQNFDAGFGNIPGCESHGGHIFTAVGALSMGHQLDKLVEHFVSCKLHWINKDKLIQFILNCQDKDDGGIADRPGNVSDIFHTFFGICGLSMLGYFDDQPAFAAIKKVHPVFAIPDADVARLGLTAQIIL</sequence>
<dbReference type="Gene3D" id="1.50.10.20">
    <property type="match status" value="1"/>
</dbReference>
<dbReference type="InterPro" id="IPR001330">
    <property type="entry name" value="Prenyltrans"/>
</dbReference>
<evidence type="ECO:0000256" key="10">
    <source>
        <dbReference type="ARBA" id="ARBA00032766"/>
    </source>
</evidence>
<keyword evidence="6" id="KW-0479">Metal-binding</keyword>
<evidence type="ECO:0000256" key="9">
    <source>
        <dbReference type="ARBA" id="ARBA00030816"/>
    </source>
</evidence>
<evidence type="ECO:0000256" key="6">
    <source>
        <dbReference type="ARBA" id="ARBA00022723"/>
    </source>
</evidence>
<name>A0A397DCV2_APHAT</name>
<evidence type="ECO:0000256" key="4">
    <source>
        <dbReference type="ARBA" id="ARBA00022602"/>
    </source>
</evidence>
<comment type="similarity">
    <text evidence="2">Belongs to the protein prenyltransferase subunit beta family.</text>
</comment>
<keyword evidence="5" id="KW-0808">Transferase</keyword>
<gene>
    <name evidence="16" type="ORF">DYB26_006249</name>
    <name evidence="14" type="ORF">DYB30_002955</name>
    <name evidence="15" type="ORF">DYB38_002539</name>
</gene>
<protein>
    <recommendedName>
        <fullName evidence="3">protein geranylgeranyltransferase type II</fullName>
        <ecNumber evidence="3">2.5.1.60</ecNumber>
    </recommendedName>
    <alternativeName>
        <fullName evidence="9">Geranylgeranyl transferase type II subunit beta</fullName>
    </alternativeName>
    <alternativeName>
        <fullName evidence="10">Type II protein geranyl-geranyltransferase subunit beta</fullName>
    </alternativeName>
</protein>
<dbReference type="GO" id="GO:0005968">
    <property type="term" value="C:Rab-protein geranylgeranyltransferase complex"/>
    <property type="evidence" value="ECO:0007669"/>
    <property type="project" value="TreeGrafter"/>
</dbReference>
<dbReference type="Pfam" id="PF00432">
    <property type="entry name" value="Prenyltrans"/>
    <property type="match status" value="2"/>
</dbReference>
<dbReference type="InterPro" id="IPR045089">
    <property type="entry name" value="PGGT1B-like"/>
</dbReference>
<evidence type="ECO:0000313" key="18">
    <source>
        <dbReference type="Proteomes" id="UP000266643"/>
    </source>
</evidence>
<dbReference type="EMBL" id="QUTC01004745">
    <property type="protein sequence ID" value="RHY62662.1"/>
    <property type="molecule type" value="Genomic_DNA"/>
</dbReference>
<evidence type="ECO:0000313" key="19">
    <source>
        <dbReference type="Proteomes" id="UP000286510"/>
    </source>
</evidence>
<dbReference type="CDD" id="cd02894">
    <property type="entry name" value="GGTase-II"/>
    <property type="match status" value="1"/>
</dbReference>
<feature type="region of interest" description="Disordered" evidence="12">
    <location>
        <begin position="1"/>
        <end position="23"/>
    </location>
</feature>
<dbReference type="InterPro" id="IPR008930">
    <property type="entry name" value="Terpenoid_cyclase/PrenylTrfase"/>
</dbReference>
<feature type="domain" description="Prenyltransferase alpha-alpha toroid" evidence="13">
    <location>
        <begin position="249"/>
        <end position="433"/>
    </location>
</feature>
<evidence type="ECO:0000313" key="15">
    <source>
        <dbReference type="EMBL" id="RHY62662.1"/>
    </source>
</evidence>
<keyword evidence="8" id="KW-0862">Zinc</keyword>
<comment type="caution">
    <text evidence="15">The sequence shown here is derived from an EMBL/GenBank/DDBJ whole genome shotgun (WGS) entry which is preliminary data.</text>
</comment>
<evidence type="ECO:0000256" key="8">
    <source>
        <dbReference type="ARBA" id="ARBA00022833"/>
    </source>
</evidence>
<dbReference type="PANTHER" id="PTHR11774">
    <property type="entry name" value="GERANYLGERANYL TRANSFERASE TYPE BETA SUBUNIT"/>
    <property type="match status" value="1"/>
</dbReference>
<evidence type="ECO:0000256" key="2">
    <source>
        <dbReference type="ARBA" id="ARBA00010497"/>
    </source>
</evidence>
<evidence type="ECO:0000259" key="13">
    <source>
        <dbReference type="Pfam" id="PF00432"/>
    </source>
</evidence>
<evidence type="ECO:0000256" key="12">
    <source>
        <dbReference type="SAM" id="MobiDB-lite"/>
    </source>
</evidence>
<feature type="compositionally biased region" description="Basic and acidic residues" evidence="12">
    <location>
        <begin position="1"/>
        <end position="17"/>
    </location>
</feature>
<dbReference type="VEuPathDB" id="FungiDB:H257_13474"/>
<keyword evidence="7" id="KW-0677">Repeat</keyword>
<organism evidence="15 17">
    <name type="scientific">Aphanomyces astaci</name>
    <name type="common">Crayfish plague agent</name>
    <dbReference type="NCBI Taxonomy" id="112090"/>
    <lineage>
        <taxon>Eukaryota</taxon>
        <taxon>Sar</taxon>
        <taxon>Stramenopiles</taxon>
        <taxon>Oomycota</taxon>
        <taxon>Saprolegniomycetes</taxon>
        <taxon>Saprolegniales</taxon>
        <taxon>Verrucalvaceae</taxon>
        <taxon>Aphanomyces</taxon>
    </lineage>
</organism>
<dbReference type="VEuPathDB" id="FungiDB:H257_13475"/>
<evidence type="ECO:0000256" key="3">
    <source>
        <dbReference type="ARBA" id="ARBA00012656"/>
    </source>
</evidence>
<evidence type="ECO:0000313" key="14">
    <source>
        <dbReference type="EMBL" id="RHY61310.1"/>
    </source>
</evidence>
<keyword evidence="4" id="KW-0637">Prenyltransferase</keyword>
<proteinExistence type="inferred from homology"/>
<feature type="domain" description="Prenyltransferase alpha-alpha toroid" evidence="13">
    <location>
        <begin position="445"/>
        <end position="513"/>
    </location>
</feature>
<evidence type="ECO:0000313" key="16">
    <source>
        <dbReference type="EMBL" id="RHY93917.1"/>
    </source>
</evidence>
<dbReference type="Proteomes" id="UP000266643">
    <property type="component" value="Unassembled WGS sequence"/>
</dbReference>
<dbReference type="Proteomes" id="UP000265716">
    <property type="component" value="Unassembled WGS sequence"/>
</dbReference>
<dbReference type="GO" id="GO:0046872">
    <property type="term" value="F:metal ion binding"/>
    <property type="evidence" value="ECO:0007669"/>
    <property type="project" value="UniProtKB-KW"/>
</dbReference>